<sequence length="487" mass="55907">MKKIIFLIAIALVTASCESFLEEDPKGQFMVDSYFKTVADLETALNEISYESHEYYYEGKCLNMACRGDDLTASNYTVLERFQQQDDEQYVASPWNNCYKTIKQCNNVILQADKVTGDEAQLKTILGIAHFYRGWAYFNLVRWFDKLPLILDNEPNLDVKAVDQATIYEQIVKDIEAAETLLPVSWEGNYKALTAPNVATAKAALAEVYLSMAGYPLKKGTEYYAKAAAKAKEVINGPYGVDFDTYENIFNTNDPRTNLNKERLLTFVYYNASTERNALIQCFMPAEYSGWNWFAAERTFFREFPEGPRKEMTFYTTIHKDATTSISWDDPTRKFPAPHYRKMMLNSEMDFSQPWTNSAWRYEGIIFALRFTQTALTYAEAIARSSGPDNLAYELMDKIRTRAELPLYDRGLNGSDFARLVVQERAWELAGEFTRWQDLCRLEMVEEVFAKRASDEVISNADCGVPNKSNYYLPIPASEKVLNPNLE</sequence>
<dbReference type="Pfam" id="PF07980">
    <property type="entry name" value="SusD_RagB"/>
    <property type="match status" value="1"/>
</dbReference>
<evidence type="ECO:0000313" key="8">
    <source>
        <dbReference type="EMBL" id="SCM55441.1"/>
    </source>
</evidence>
<accession>A0A1G4G400</accession>
<feature type="domain" description="SusD-like N-terminal" evidence="7">
    <location>
        <begin position="20"/>
        <end position="210"/>
    </location>
</feature>
<dbReference type="Proteomes" id="UP000178485">
    <property type="component" value="Chromosome i"/>
</dbReference>
<evidence type="ECO:0000313" key="9">
    <source>
        <dbReference type="Proteomes" id="UP000178485"/>
    </source>
</evidence>
<dbReference type="AlphaFoldDB" id="A0A1G4G400"/>
<keyword evidence="4" id="KW-0472">Membrane</keyword>
<name>A0A1G4G400_9BACT</name>
<evidence type="ECO:0000259" key="6">
    <source>
        <dbReference type="Pfam" id="PF07980"/>
    </source>
</evidence>
<keyword evidence="9" id="KW-1185">Reference proteome</keyword>
<keyword evidence="3" id="KW-0732">Signal</keyword>
<dbReference type="KEGG" id="pmuc:ING2E5A_0368"/>
<evidence type="ECO:0000256" key="4">
    <source>
        <dbReference type="ARBA" id="ARBA00023136"/>
    </source>
</evidence>
<evidence type="ECO:0000256" key="5">
    <source>
        <dbReference type="ARBA" id="ARBA00023237"/>
    </source>
</evidence>
<comment type="subcellular location">
    <subcellularLocation>
        <location evidence="1">Cell outer membrane</location>
    </subcellularLocation>
</comment>
<evidence type="ECO:0000256" key="3">
    <source>
        <dbReference type="ARBA" id="ARBA00022729"/>
    </source>
</evidence>
<keyword evidence="5" id="KW-0998">Cell outer membrane</keyword>
<dbReference type="EMBL" id="LT608328">
    <property type="protein sequence ID" value="SCM55441.1"/>
    <property type="molecule type" value="Genomic_DNA"/>
</dbReference>
<dbReference type="Pfam" id="PF14322">
    <property type="entry name" value="SusD-like_3"/>
    <property type="match status" value="1"/>
</dbReference>
<dbReference type="InterPro" id="IPR033985">
    <property type="entry name" value="SusD-like_N"/>
</dbReference>
<evidence type="ECO:0000256" key="1">
    <source>
        <dbReference type="ARBA" id="ARBA00004442"/>
    </source>
</evidence>
<dbReference type="SUPFAM" id="SSF48452">
    <property type="entry name" value="TPR-like"/>
    <property type="match status" value="1"/>
</dbReference>
<organism evidence="8 9">
    <name type="scientific">Petrimonas mucosa</name>
    <dbReference type="NCBI Taxonomy" id="1642646"/>
    <lineage>
        <taxon>Bacteria</taxon>
        <taxon>Pseudomonadati</taxon>
        <taxon>Bacteroidota</taxon>
        <taxon>Bacteroidia</taxon>
        <taxon>Bacteroidales</taxon>
        <taxon>Dysgonomonadaceae</taxon>
        <taxon>Petrimonas</taxon>
    </lineage>
</organism>
<protein>
    <submittedName>
        <fullName evidence="8">Starch-binding protein, SusD-like family</fullName>
    </submittedName>
</protein>
<dbReference type="PROSITE" id="PS51257">
    <property type="entry name" value="PROKAR_LIPOPROTEIN"/>
    <property type="match status" value="1"/>
</dbReference>
<dbReference type="RefSeq" id="WP_071135925.1">
    <property type="nucleotide sequence ID" value="NZ_LT608328.1"/>
</dbReference>
<evidence type="ECO:0000259" key="7">
    <source>
        <dbReference type="Pfam" id="PF14322"/>
    </source>
</evidence>
<evidence type="ECO:0000256" key="2">
    <source>
        <dbReference type="ARBA" id="ARBA00006275"/>
    </source>
</evidence>
<gene>
    <name evidence="8" type="ORF">ING2E5A_0368</name>
</gene>
<dbReference type="InterPro" id="IPR011990">
    <property type="entry name" value="TPR-like_helical_dom_sf"/>
</dbReference>
<dbReference type="InterPro" id="IPR012944">
    <property type="entry name" value="SusD_RagB_dom"/>
</dbReference>
<dbReference type="GO" id="GO:0009279">
    <property type="term" value="C:cell outer membrane"/>
    <property type="evidence" value="ECO:0007669"/>
    <property type="project" value="UniProtKB-SubCell"/>
</dbReference>
<reference evidence="8 9" key="1">
    <citation type="submission" date="2016-08" db="EMBL/GenBank/DDBJ databases">
        <authorList>
            <person name="Seilhamer J.J."/>
        </authorList>
    </citation>
    <scope>NUCLEOTIDE SEQUENCE [LARGE SCALE GENOMIC DNA]</scope>
    <source>
        <strain evidence="8">ING2-E5A</strain>
    </source>
</reference>
<dbReference type="Gene3D" id="1.25.40.390">
    <property type="match status" value="1"/>
</dbReference>
<feature type="domain" description="RagB/SusD" evidence="6">
    <location>
        <begin position="279"/>
        <end position="486"/>
    </location>
</feature>
<proteinExistence type="inferred from homology"/>
<comment type="similarity">
    <text evidence="2">Belongs to the SusD family.</text>
</comment>
<dbReference type="STRING" id="1642646.ING2E5A_0368"/>